<accession>A0A4R3TPM3</accession>
<dbReference type="GO" id="GO:0005829">
    <property type="term" value="C:cytosol"/>
    <property type="evidence" value="ECO:0007669"/>
    <property type="project" value="TreeGrafter"/>
</dbReference>
<organism evidence="8 9">
    <name type="scientific">Longicatena caecimuris</name>
    <dbReference type="NCBI Taxonomy" id="1796635"/>
    <lineage>
        <taxon>Bacteria</taxon>
        <taxon>Bacillati</taxon>
        <taxon>Bacillota</taxon>
        <taxon>Erysipelotrichia</taxon>
        <taxon>Erysipelotrichales</taxon>
        <taxon>Erysipelotrichaceae</taxon>
        <taxon>Longicatena</taxon>
    </lineage>
</organism>
<dbReference type="GeneID" id="73795549"/>
<dbReference type="Proteomes" id="UP000295773">
    <property type="component" value="Unassembled WGS sequence"/>
</dbReference>
<feature type="binding site" evidence="5">
    <location>
        <begin position="108"/>
        <end position="111"/>
    </location>
    <ligand>
        <name>(6S)-5,6,7,8-tetrahydrofolate</name>
        <dbReference type="ChEBI" id="CHEBI:57453"/>
    </ligand>
</feature>
<dbReference type="InterPro" id="IPR041711">
    <property type="entry name" value="Met-tRNA-FMT_N"/>
</dbReference>
<dbReference type="PANTHER" id="PTHR11138">
    <property type="entry name" value="METHIONYL-TRNA FORMYLTRANSFERASE"/>
    <property type="match status" value="1"/>
</dbReference>
<keyword evidence="4 5" id="KW-0648">Protein biosynthesis</keyword>
<comment type="caution">
    <text evidence="8">The sequence shown here is derived from an EMBL/GenBank/DDBJ whole genome shotgun (WGS) entry which is preliminary data.</text>
</comment>
<dbReference type="EMBL" id="SMBP01000001">
    <property type="protein sequence ID" value="TCU63595.1"/>
    <property type="molecule type" value="Genomic_DNA"/>
</dbReference>
<evidence type="ECO:0000256" key="2">
    <source>
        <dbReference type="ARBA" id="ARBA00012261"/>
    </source>
</evidence>
<feature type="domain" description="Formyl transferase N-terminal" evidence="6">
    <location>
        <begin position="3"/>
        <end position="177"/>
    </location>
</feature>
<dbReference type="GO" id="GO:0004479">
    <property type="term" value="F:methionyl-tRNA formyltransferase activity"/>
    <property type="evidence" value="ECO:0007669"/>
    <property type="project" value="UniProtKB-UniRule"/>
</dbReference>
<evidence type="ECO:0000256" key="5">
    <source>
        <dbReference type="HAMAP-Rule" id="MF_00182"/>
    </source>
</evidence>
<name>A0A4R3TPM3_9FIRM</name>
<dbReference type="Pfam" id="PF02911">
    <property type="entry name" value="Formyl_trans_C"/>
    <property type="match status" value="1"/>
</dbReference>
<evidence type="ECO:0000259" key="7">
    <source>
        <dbReference type="Pfam" id="PF02911"/>
    </source>
</evidence>
<gene>
    <name evidence="5" type="primary">fmt</name>
    <name evidence="8" type="ORF">EDD61_101249</name>
</gene>
<dbReference type="CDD" id="cd08646">
    <property type="entry name" value="FMT_core_Met-tRNA-FMT_N"/>
    <property type="match status" value="1"/>
</dbReference>
<proteinExistence type="inferred from homology"/>
<dbReference type="InterPro" id="IPR002376">
    <property type="entry name" value="Formyl_transf_N"/>
</dbReference>
<keyword evidence="9" id="KW-1185">Reference proteome</keyword>
<dbReference type="InterPro" id="IPR044135">
    <property type="entry name" value="Met-tRNA-FMT_C"/>
</dbReference>
<dbReference type="CDD" id="cd08704">
    <property type="entry name" value="Met_tRNA_FMT_C"/>
    <property type="match status" value="1"/>
</dbReference>
<dbReference type="NCBIfam" id="TIGR00460">
    <property type="entry name" value="fmt"/>
    <property type="match status" value="1"/>
</dbReference>
<feature type="domain" description="Formyl transferase C-terminal" evidence="7">
    <location>
        <begin position="203"/>
        <end position="299"/>
    </location>
</feature>
<dbReference type="Gene3D" id="3.40.50.12230">
    <property type="match status" value="1"/>
</dbReference>
<keyword evidence="3 5" id="KW-0808">Transferase</keyword>
<evidence type="ECO:0000259" key="6">
    <source>
        <dbReference type="Pfam" id="PF00551"/>
    </source>
</evidence>
<comment type="similarity">
    <text evidence="1 5">Belongs to the Fmt family.</text>
</comment>
<dbReference type="InterPro" id="IPR036477">
    <property type="entry name" value="Formyl_transf_N_sf"/>
</dbReference>
<comment type="function">
    <text evidence="5">Attaches a formyl group to the free amino group of methionyl-tRNA(fMet). The formyl group appears to play a dual role in the initiator identity of N-formylmethionyl-tRNA by promoting its recognition by IF2 and preventing the misappropriation of this tRNA by the elongation apparatus.</text>
</comment>
<dbReference type="HAMAP" id="MF_00182">
    <property type="entry name" value="Formyl_trans"/>
    <property type="match status" value="1"/>
</dbReference>
<dbReference type="PANTHER" id="PTHR11138:SF5">
    <property type="entry name" value="METHIONYL-TRNA FORMYLTRANSFERASE, MITOCHONDRIAL"/>
    <property type="match status" value="1"/>
</dbReference>
<dbReference type="InterPro" id="IPR005793">
    <property type="entry name" value="Formyl_trans_C"/>
</dbReference>
<evidence type="ECO:0000313" key="8">
    <source>
        <dbReference type="EMBL" id="TCU63595.1"/>
    </source>
</evidence>
<dbReference type="InterPro" id="IPR011034">
    <property type="entry name" value="Formyl_transferase-like_C_sf"/>
</dbReference>
<protein>
    <recommendedName>
        <fullName evidence="2 5">Methionyl-tRNA formyltransferase</fullName>
        <ecNumber evidence="2 5">2.1.2.9</ecNumber>
    </recommendedName>
</protein>
<reference evidence="8 9" key="1">
    <citation type="submission" date="2019-03" db="EMBL/GenBank/DDBJ databases">
        <title>Genomic Encyclopedia of Type Strains, Phase IV (KMG-IV): sequencing the most valuable type-strain genomes for metagenomic binning, comparative biology and taxonomic classification.</title>
        <authorList>
            <person name="Goeker M."/>
        </authorList>
    </citation>
    <scope>NUCLEOTIDE SEQUENCE [LARGE SCALE GENOMIC DNA]</scope>
    <source>
        <strain evidence="8 9">DSM 29481</strain>
    </source>
</reference>
<evidence type="ECO:0000256" key="4">
    <source>
        <dbReference type="ARBA" id="ARBA00022917"/>
    </source>
</evidence>
<sequence length="309" mass="34506">MIKILFMGTPDIAQVMLKRLLKDGYDVIGVVTQPDKKAGRKQQLKMSEVKQCALANHLPIYQPLSIRSEYQELLKLDMDLIVTCAYGQFIPQVLLDAPTYGSINVHASLLPKWRGGAPIHKAIIEGDKESGMSIMRMVKKMDAGAVMAQCRVAITQEDTTGDLYEKLAVAGADLLSESIPKIIDGSAIFVEQKEEEATFAYTIQKEEEHINFQEDVQKVYDHIRGLIPFPVGNAIVKGKKIKFHKVRMMRCDHSYTPGEIIGWLEHGYAIAAKDGYILVDRIQMEGKAKVDAKSFYNGMGKQLIGCICE</sequence>
<dbReference type="AlphaFoldDB" id="A0A4R3TPM3"/>
<evidence type="ECO:0000256" key="3">
    <source>
        <dbReference type="ARBA" id="ARBA00022679"/>
    </source>
</evidence>
<dbReference type="EC" id="2.1.2.9" evidence="2 5"/>
<dbReference type="SUPFAM" id="SSF50486">
    <property type="entry name" value="FMT C-terminal domain-like"/>
    <property type="match status" value="1"/>
</dbReference>
<dbReference type="InterPro" id="IPR005794">
    <property type="entry name" value="Fmt"/>
</dbReference>
<evidence type="ECO:0000313" key="9">
    <source>
        <dbReference type="Proteomes" id="UP000295773"/>
    </source>
</evidence>
<dbReference type="RefSeq" id="WP_008688628.1">
    <property type="nucleotide sequence ID" value="NZ_AP024510.1"/>
</dbReference>
<comment type="catalytic activity">
    <reaction evidence="5">
        <text>L-methionyl-tRNA(fMet) + (6R)-10-formyltetrahydrofolate = N-formyl-L-methionyl-tRNA(fMet) + (6S)-5,6,7,8-tetrahydrofolate + H(+)</text>
        <dbReference type="Rhea" id="RHEA:24380"/>
        <dbReference type="Rhea" id="RHEA-COMP:9952"/>
        <dbReference type="Rhea" id="RHEA-COMP:9953"/>
        <dbReference type="ChEBI" id="CHEBI:15378"/>
        <dbReference type="ChEBI" id="CHEBI:57453"/>
        <dbReference type="ChEBI" id="CHEBI:78530"/>
        <dbReference type="ChEBI" id="CHEBI:78844"/>
        <dbReference type="ChEBI" id="CHEBI:195366"/>
        <dbReference type="EC" id="2.1.2.9"/>
    </reaction>
</comment>
<dbReference type="Pfam" id="PF00551">
    <property type="entry name" value="Formyl_trans_N"/>
    <property type="match status" value="1"/>
</dbReference>
<evidence type="ECO:0000256" key="1">
    <source>
        <dbReference type="ARBA" id="ARBA00010699"/>
    </source>
</evidence>
<dbReference type="SUPFAM" id="SSF53328">
    <property type="entry name" value="Formyltransferase"/>
    <property type="match status" value="1"/>
</dbReference>